<dbReference type="Proteomes" id="UP001172109">
    <property type="component" value="Unassembled WGS sequence"/>
</dbReference>
<reference evidence="2" key="1">
    <citation type="submission" date="2023-07" db="EMBL/GenBank/DDBJ databases">
        <title>A collection of bacterial strains from the Burkholderia cepacia Research Laboratory and Repository.</title>
        <authorList>
            <person name="Lipuma J."/>
            <person name="Spilker T."/>
            <person name="Caverly L."/>
        </authorList>
    </citation>
    <scope>NUCLEOTIDE SEQUENCE</scope>
    <source>
        <strain evidence="2">AU44979</strain>
    </source>
</reference>
<organism evidence="2 3">
    <name type="scientific">Burkholderia contaminans</name>
    <dbReference type="NCBI Taxonomy" id="488447"/>
    <lineage>
        <taxon>Bacteria</taxon>
        <taxon>Pseudomonadati</taxon>
        <taxon>Pseudomonadota</taxon>
        <taxon>Betaproteobacteria</taxon>
        <taxon>Burkholderiales</taxon>
        <taxon>Burkholderiaceae</taxon>
        <taxon>Burkholderia</taxon>
        <taxon>Burkholderia cepacia complex</taxon>
    </lineage>
</organism>
<evidence type="ECO:0000259" key="1">
    <source>
        <dbReference type="Pfam" id="PF09722"/>
    </source>
</evidence>
<sequence>MTALNSIDANSWKGIEMAVKDMSEGKDQFPDNHQQDISPDVMDMLTAQVQRMVDESGNPAGFDARSWLSDWLRTPVPALDNRLPIEYLGNAEGIDLISRILASAQTGAYW</sequence>
<dbReference type="RefSeq" id="WP_226285526.1">
    <property type="nucleotide sequence ID" value="NZ_CADEUY010000027.1"/>
</dbReference>
<name>A0AAP4RCA8_9BURK</name>
<protein>
    <submittedName>
        <fullName evidence="2">MbcA/ParS/Xre antitoxin family protein</fullName>
    </submittedName>
</protein>
<proteinExistence type="predicted"/>
<dbReference type="Pfam" id="PF09722">
    <property type="entry name" value="Xre_MbcA_ParS_C"/>
    <property type="match status" value="1"/>
</dbReference>
<comment type="caution">
    <text evidence="2">The sequence shown here is derived from an EMBL/GenBank/DDBJ whole genome shotgun (WGS) entry which is preliminary data.</text>
</comment>
<dbReference type="EMBL" id="JAUJQS010000087">
    <property type="protein sequence ID" value="MDN7570920.1"/>
    <property type="molecule type" value="Genomic_DNA"/>
</dbReference>
<evidence type="ECO:0000313" key="2">
    <source>
        <dbReference type="EMBL" id="MDN7570920.1"/>
    </source>
</evidence>
<dbReference type="InterPro" id="IPR024467">
    <property type="entry name" value="Xre/MbcA/ParS-like_toxin-bd"/>
</dbReference>
<dbReference type="AlphaFoldDB" id="A0AAP4RCA8"/>
<accession>A0AAP4RCA8</accession>
<feature type="domain" description="Antitoxin Xre/MbcA/ParS-like toxin-binding" evidence="1">
    <location>
        <begin position="66"/>
        <end position="103"/>
    </location>
</feature>
<gene>
    <name evidence="2" type="ORF">QZM56_41290</name>
</gene>
<evidence type="ECO:0000313" key="3">
    <source>
        <dbReference type="Proteomes" id="UP001172109"/>
    </source>
</evidence>